<evidence type="ECO:0000313" key="1">
    <source>
        <dbReference type="EMBL" id="QCI14452.1"/>
    </source>
</evidence>
<dbReference type="Proteomes" id="UP000298551">
    <property type="component" value="Chromosome"/>
</dbReference>
<organism evidence="1 2">
    <name type="scientific">Pseudomonas putida</name>
    <name type="common">Arthrobacter siderocapsulatus</name>
    <dbReference type="NCBI Taxonomy" id="303"/>
    <lineage>
        <taxon>Bacteria</taxon>
        <taxon>Pseudomonadati</taxon>
        <taxon>Pseudomonadota</taxon>
        <taxon>Gammaproteobacteria</taxon>
        <taxon>Pseudomonadales</taxon>
        <taxon>Pseudomonadaceae</taxon>
        <taxon>Pseudomonas</taxon>
    </lineage>
</organism>
<dbReference type="InterPro" id="IPR017850">
    <property type="entry name" value="Alkaline_phosphatase_core_sf"/>
</dbReference>
<dbReference type="InterPro" id="IPR018487">
    <property type="entry name" value="Hemopexin-like_repeat"/>
</dbReference>
<dbReference type="SMART" id="SM00120">
    <property type="entry name" value="HX"/>
    <property type="match status" value="4"/>
</dbReference>
<gene>
    <name evidence="1" type="ORF">E6B08_25225</name>
</gene>
<dbReference type="InterPro" id="IPR036375">
    <property type="entry name" value="Hemopexin-like_dom_sf"/>
</dbReference>
<dbReference type="PROSITE" id="PS51642">
    <property type="entry name" value="HEMOPEXIN_2"/>
    <property type="match status" value="2"/>
</dbReference>
<dbReference type="SUPFAM" id="SSF53649">
    <property type="entry name" value="Alkaline phosphatase-like"/>
    <property type="match status" value="1"/>
</dbReference>
<dbReference type="SUPFAM" id="SSF50923">
    <property type="entry name" value="Hemopexin-like domain"/>
    <property type="match status" value="2"/>
</dbReference>
<accession>A0A4D6XDD3</accession>
<sequence length="558" mass="63386">MIPKTLYIGIDGVDYTRFEKRFSTSHHWHYHKAYTGGIVGEATQVGTWSGPGWATALTGVWANKHLITGNSASQRANPLYPCILRHMKDYNRALTITSTVTWLPIHDFFANQLSGIDVAAFEKDDAGAVRHVKSHIENGADINFLQLSDPDYTGHDHGYGARYDESLITAFTQIEVLRRAVEDRQRKYPEEQWLIVLTTDHGRAGRGHSHGGHSIDEKTVFIATNLAPNAELTNPVMIPGLHELYGYAAHTAIVPTILRHMGALQQIESWRLDSIPLIGDLGVRKPRLDKRRKALTWHTEKTGNVGIYKNETFQAYQRGDAQQWEDDAVAAPGNAFSILQNATQSPVGTPYIRSVLDWGNDKLMFFFDHGNYSRYDLARDRMDAGYPTAITQDNWPGLAAYQSSIVASFKWDAEHVMFFLNDGSYIKYNTSTESMSGYPRAIRDSNWPGLEVYAKKIKTAVRWKNDKVFIFLNDNRYLRYDVKADKMDSGYPLQVSNNLWPGVAPHRDKIVAAVRNGEKNSAFFFLDDMTYLKYDMDKEGVPDAYPVKLPRYWPGLYW</sequence>
<dbReference type="Gene3D" id="2.110.10.10">
    <property type="entry name" value="Hemopexin-like domain"/>
    <property type="match status" value="2"/>
</dbReference>
<evidence type="ECO:0000313" key="2">
    <source>
        <dbReference type="Proteomes" id="UP000298551"/>
    </source>
</evidence>
<dbReference type="OrthoDB" id="1956004at2"/>
<name>A0A4D6XDD3_PSEPU</name>
<dbReference type="Gene3D" id="3.40.720.10">
    <property type="entry name" value="Alkaline Phosphatase, subunit A"/>
    <property type="match status" value="2"/>
</dbReference>
<dbReference type="EMBL" id="CP039371">
    <property type="protein sequence ID" value="QCI14452.1"/>
    <property type="molecule type" value="Genomic_DNA"/>
</dbReference>
<protein>
    <recommendedName>
        <fullName evidence="3">Metalloenzyme domain-containing protein</fullName>
    </recommendedName>
</protein>
<proteinExistence type="predicted"/>
<dbReference type="AlphaFoldDB" id="A0A4D6XDD3"/>
<dbReference type="Pfam" id="PF00045">
    <property type="entry name" value="Hemopexin"/>
    <property type="match status" value="1"/>
</dbReference>
<reference evidence="2" key="1">
    <citation type="submission" date="2019-04" db="EMBL/GenBank/DDBJ databases">
        <title>Genome sequence of Pseudomonas putida 1290, an auxin catabolizing strain.</title>
        <authorList>
            <person name="Laird T.S."/>
            <person name="Leveau J.H.J."/>
        </authorList>
    </citation>
    <scope>NUCLEOTIDE SEQUENCE [LARGE SCALE GENOMIC DNA]</scope>
    <source>
        <strain evidence="2">1290</strain>
    </source>
</reference>
<evidence type="ECO:0008006" key="3">
    <source>
        <dbReference type="Google" id="ProtNLM"/>
    </source>
</evidence>
<dbReference type="RefSeq" id="WP_136916456.1">
    <property type="nucleotide sequence ID" value="NZ_CP039371.1"/>
</dbReference>